<organism evidence="3 4">
    <name type="scientific">Geodermatophilus saharensis</name>
    <dbReference type="NCBI Taxonomy" id="1137994"/>
    <lineage>
        <taxon>Bacteria</taxon>
        <taxon>Bacillati</taxon>
        <taxon>Actinomycetota</taxon>
        <taxon>Actinomycetes</taxon>
        <taxon>Geodermatophilales</taxon>
        <taxon>Geodermatophilaceae</taxon>
        <taxon>Geodermatophilus</taxon>
    </lineage>
</organism>
<dbReference type="Gene3D" id="3.30.450.40">
    <property type="match status" value="1"/>
</dbReference>
<dbReference type="PANTHER" id="PTHR46663:SF2">
    <property type="entry name" value="GGDEF DOMAIN-CONTAINING PROTEIN"/>
    <property type="match status" value="1"/>
</dbReference>
<evidence type="ECO:0000259" key="2">
    <source>
        <dbReference type="SMART" id="SM00267"/>
    </source>
</evidence>
<dbReference type="Pfam" id="PF01590">
    <property type="entry name" value="GAF"/>
    <property type="match status" value="1"/>
</dbReference>
<gene>
    <name evidence="3" type="ORF">SAMN04488107_2541</name>
</gene>
<evidence type="ECO:0000313" key="3">
    <source>
        <dbReference type="EMBL" id="SNS43468.1"/>
    </source>
</evidence>
<dbReference type="InterPro" id="IPR003018">
    <property type="entry name" value="GAF"/>
</dbReference>
<proteinExistence type="predicted"/>
<dbReference type="Pfam" id="PF00990">
    <property type="entry name" value="GGDEF"/>
    <property type="match status" value="1"/>
</dbReference>
<dbReference type="InterPro" id="IPR000160">
    <property type="entry name" value="GGDEF_dom"/>
</dbReference>
<dbReference type="NCBIfam" id="TIGR00254">
    <property type="entry name" value="GGDEF"/>
    <property type="match status" value="1"/>
</dbReference>
<dbReference type="EMBL" id="FZOH01000004">
    <property type="protein sequence ID" value="SNS43468.1"/>
    <property type="molecule type" value="Genomic_DNA"/>
</dbReference>
<keyword evidence="4" id="KW-1185">Reference proteome</keyword>
<dbReference type="InterPro" id="IPR029787">
    <property type="entry name" value="Nucleotide_cyclase"/>
</dbReference>
<reference evidence="4" key="1">
    <citation type="submission" date="2017-06" db="EMBL/GenBank/DDBJ databases">
        <authorList>
            <person name="Varghese N."/>
            <person name="Submissions S."/>
        </authorList>
    </citation>
    <scope>NUCLEOTIDE SEQUENCE [LARGE SCALE GENOMIC DNA]</scope>
    <source>
        <strain evidence="4">DSM 45423</strain>
    </source>
</reference>
<sequence>MAAGAIRSYLGVPLIDEDGFVLGSLGVFDDEPRAFSPAEQALLENQVRLVRSVLSLRRRVAGHCWDAGLLAAQGRTLEVVAAGLPLESVLEVLTSSTAELAAEADLEQPRRLQETVDRLTAVATKADGWHQALLRSARQDPLTRLANRSHLLDTGRAALAVGGAVLFVDVDRFKEVNDRGGHAVGDQLLVRLADRLRPARGEEAAGSRGRSSGRGRSRGGAAGGVRRRRGGHRARAGRRARWTRWRWDGGQCGCQPPSGPRWLRPGRRWTRYSRWRTGRCTAPRSAAAACFTRWTPKTV</sequence>
<dbReference type="Gene3D" id="3.30.70.270">
    <property type="match status" value="1"/>
</dbReference>
<dbReference type="SUPFAM" id="SSF55781">
    <property type="entry name" value="GAF domain-like"/>
    <property type="match status" value="1"/>
</dbReference>
<accession>A0A239EGR5</accession>
<dbReference type="InterPro" id="IPR052163">
    <property type="entry name" value="DGC-Regulatory_Protein"/>
</dbReference>
<evidence type="ECO:0000256" key="1">
    <source>
        <dbReference type="SAM" id="MobiDB-lite"/>
    </source>
</evidence>
<dbReference type="AlphaFoldDB" id="A0A239EGR5"/>
<dbReference type="PANTHER" id="PTHR46663">
    <property type="entry name" value="DIGUANYLATE CYCLASE DGCT-RELATED"/>
    <property type="match status" value="1"/>
</dbReference>
<name>A0A239EGR5_9ACTN</name>
<dbReference type="RefSeq" id="WP_089404258.1">
    <property type="nucleotide sequence ID" value="NZ_FZOH01000004.1"/>
</dbReference>
<feature type="compositionally biased region" description="Basic residues" evidence="1">
    <location>
        <begin position="225"/>
        <end position="237"/>
    </location>
</feature>
<dbReference type="Proteomes" id="UP000198386">
    <property type="component" value="Unassembled WGS sequence"/>
</dbReference>
<dbReference type="OrthoDB" id="9151676at2"/>
<dbReference type="SUPFAM" id="SSF55073">
    <property type="entry name" value="Nucleotide cyclase"/>
    <property type="match status" value="1"/>
</dbReference>
<evidence type="ECO:0000313" key="4">
    <source>
        <dbReference type="Proteomes" id="UP000198386"/>
    </source>
</evidence>
<dbReference type="InterPro" id="IPR043128">
    <property type="entry name" value="Rev_trsase/Diguanyl_cyclase"/>
</dbReference>
<feature type="domain" description="GGDEF" evidence="2">
    <location>
        <begin position="127"/>
        <end position="245"/>
    </location>
</feature>
<dbReference type="SMART" id="SM00267">
    <property type="entry name" value="GGDEF"/>
    <property type="match status" value="1"/>
</dbReference>
<dbReference type="InterPro" id="IPR029016">
    <property type="entry name" value="GAF-like_dom_sf"/>
</dbReference>
<protein>
    <submittedName>
        <fullName evidence="3">Diguanylate cyclase (GGDEF) domain-containing protein</fullName>
    </submittedName>
</protein>
<feature type="region of interest" description="Disordered" evidence="1">
    <location>
        <begin position="199"/>
        <end position="237"/>
    </location>
</feature>